<dbReference type="PANTHER" id="PTHR43133:SF46">
    <property type="entry name" value="RNA POLYMERASE SIGMA-70 FACTOR ECF SUBFAMILY"/>
    <property type="match status" value="1"/>
</dbReference>
<comment type="caution">
    <text evidence="9">The sequence shown here is derived from an EMBL/GenBank/DDBJ whole genome shotgun (WGS) entry which is preliminary data.</text>
</comment>
<name>A0A0M0GDC4_SPOGL</name>
<keyword evidence="3 6" id="KW-0731">Sigma factor</keyword>
<dbReference type="Pfam" id="PF08281">
    <property type="entry name" value="Sigma70_r4_2"/>
    <property type="match status" value="1"/>
</dbReference>
<dbReference type="Gene3D" id="1.10.10.10">
    <property type="entry name" value="Winged helix-like DNA-binding domain superfamily/Winged helix DNA-binding domain"/>
    <property type="match status" value="1"/>
</dbReference>
<dbReference type="PATRIC" id="fig|1459.3.peg.2925"/>
<keyword evidence="10" id="KW-1185">Reference proteome</keyword>
<dbReference type="Pfam" id="PF04542">
    <property type="entry name" value="Sigma70_r2"/>
    <property type="match status" value="1"/>
</dbReference>
<evidence type="ECO:0000259" key="7">
    <source>
        <dbReference type="Pfam" id="PF04542"/>
    </source>
</evidence>
<dbReference type="RefSeq" id="WP_053435106.1">
    <property type="nucleotide sequence ID" value="NZ_LGUF01000007.1"/>
</dbReference>
<dbReference type="InterPro" id="IPR000838">
    <property type="entry name" value="RNA_pol_sigma70_ECF_CS"/>
</dbReference>
<dbReference type="GO" id="GO:0003677">
    <property type="term" value="F:DNA binding"/>
    <property type="evidence" value="ECO:0007669"/>
    <property type="project" value="UniProtKB-KW"/>
</dbReference>
<dbReference type="InterPro" id="IPR039425">
    <property type="entry name" value="RNA_pol_sigma-70-like"/>
</dbReference>
<sequence>MDFTELYTCHYKRLYHISYSMTRDAYLAEDIVQETFIKALKKAETIIDEEKAGAWLSVIARRTALDVIRRERRKAAVPMEQDMLESLGVTTKQNVEQEVESGFAAEEITGAVKQLTGSYRDILLLKIDRGLKEREIAAMLNLNPSTVKTRIFRARKQLKMMVEIGA</sequence>
<dbReference type="InterPro" id="IPR013325">
    <property type="entry name" value="RNA_pol_sigma_r2"/>
</dbReference>
<evidence type="ECO:0000256" key="5">
    <source>
        <dbReference type="ARBA" id="ARBA00023163"/>
    </source>
</evidence>
<dbReference type="InterPro" id="IPR013249">
    <property type="entry name" value="RNA_pol_sigma70_r4_t2"/>
</dbReference>
<gene>
    <name evidence="9" type="ORF">AF332_13545</name>
</gene>
<keyword evidence="4 6" id="KW-0238">DNA-binding</keyword>
<dbReference type="SUPFAM" id="SSF88946">
    <property type="entry name" value="Sigma2 domain of RNA polymerase sigma factors"/>
    <property type="match status" value="1"/>
</dbReference>
<dbReference type="EMBL" id="LGUF01000007">
    <property type="protein sequence ID" value="KON87753.1"/>
    <property type="molecule type" value="Genomic_DNA"/>
</dbReference>
<evidence type="ECO:0000313" key="9">
    <source>
        <dbReference type="EMBL" id="KON87753.1"/>
    </source>
</evidence>
<keyword evidence="5 6" id="KW-0804">Transcription</keyword>
<evidence type="ECO:0000256" key="1">
    <source>
        <dbReference type="ARBA" id="ARBA00010641"/>
    </source>
</evidence>
<comment type="similarity">
    <text evidence="1 6">Belongs to the sigma-70 factor family. ECF subfamily.</text>
</comment>
<proteinExistence type="inferred from homology"/>
<dbReference type="OrthoDB" id="188761at2"/>
<keyword evidence="2 6" id="KW-0805">Transcription regulation</keyword>
<accession>A0A0M0GDC4</accession>
<dbReference type="InterPro" id="IPR036388">
    <property type="entry name" value="WH-like_DNA-bd_sf"/>
</dbReference>
<dbReference type="Gene3D" id="1.10.1740.10">
    <property type="match status" value="1"/>
</dbReference>
<evidence type="ECO:0000256" key="6">
    <source>
        <dbReference type="RuleBase" id="RU000716"/>
    </source>
</evidence>
<feature type="domain" description="RNA polymerase sigma factor 70 region 4 type 2" evidence="8">
    <location>
        <begin position="106"/>
        <end position="158"/>
    </location>
</feature>
<dbReference type="CDD" id="cd06171">
    <property type="entry name" value="Sigma70_r4"/>
    <property type="match status" value="1"/>
</dbReference>
<dbReference type="InterPro" id="IPR007627">
    <property type="entry name" value="RNA_pol_sigma70_r2"/>
</dbReference>
<dbReference type="InterPro" id="IPR014284">
    <property type="entry name" value="RNA_pol_sigma-70_dom"/>
</dbReference>
<dbReference type="PANTHER" id="PTHR43133">
    <property type="entry name" value="RNA POLYMERASE ECF-TYPE SIGMA FACTO"/>
    <property type="match status" value="1"/>
</dbReference>
<dbReference type="AlphaFoldDB" id="A0A0M0GDC4"/>
<dbReference type="GO" id="GO:0006352">
    <property type="term" value="P:DNA-templated transcription initiation"/>
    <property type="evidence" value="ECO:0007669"/>
    <property type="project" value="InterPro"/>
</dbReference>
<evidence type="ECO:0000256" key="3">
    <source>
        <dbReference type="ARBA" id="ARBA00023082"/>
    </source>
</evidence>
<evidence type="ECO:0000313" key="10">
    <source>
        <dbReference type="Proteomes" id="UP000037109"/>
    </source>
</evidence>
<evidence type="ECO:0000259" key="8">
    <source>
        <dbReference type="Pfam" id="PF08281"/>
    </source>
</evidence>
<dbReference type="InterPro" id="IPR013324">
    <property type="entry name" value="RNA_pol_sigma_r3/r4-like"/>
</dbReference>
<organism evidence="9 10">
    <name type="scientific">Sporosarcina globispora</name>
    <name type="common">Bacillus globisporus</name>
    <dbReference type="NCBI Taxonomy" id="1459"/>
    <lineage>
        <taxon>Bacteria</taxon>
        <taxon>Bacillati</taxon>
        <taxon>Bacillota</taxon>
        <taxon>Bacilli</taxon>
        <taxon>Bacillales</taxon>
        <taxon>Caryophanaceae</taxon>
        <taxon>Sporosarcina</taxon>
    </lineage>
</organism>
<dbReference type="GO" id="GO:0006950">
    <property type="term" value="P:response to stress"/>
    <property type="evidence" value="ECO:0007669"/>
    <property type="project" value="UniProtKB-ARBA"/>
</dbReference>
<evidence type="ECO:0000256" key="2">
    <source>
        <dbReference type="ARBA" id="ARBA00023015"/>
    </source>
</evidence>
<dbReference type="PROSITE" id="PS01063">
    <property type="entry name" value="SIGMA70_ECF"/>
    <property type="match status" value="1"/>
</dbReference>
<dbReference type="GO" id="GO:0016987">
    <property type="term" value="F:sigma factor activity"/>
    <property type="evidence" value="ECO:0007669"/>
    <property type="project" value="UniProtKB-KW"/>
</dbReference>
<evidence type="ECO:0000256" key="4">
    <source>
        <dbReference type="ARBA" id="ARBA00023125"/>
    </source>
</evidence>
<dbReference type="STRING" id="1459.AF332_13545"/>
<reference evidence="10" key="1">
    <citation type="submission" date="2015-07" db="EMBL/GenBank/DDBJ databases">
        <title>Fjat-10036 dsm4.</title>
        <authorList>
            <person name="Liu B."/>
            <person name="Wang J."/>
            <person name="Zhu Y."/>
            <person name="Liu G."/>
            <person name="Chen Q."/>
            <person name="Chen Z."/>
            <person name="Lan J."/>
            <person name="Che J."/>
            <person name="Ge C."/>
            <person name="Shi H."/>
            <person name="Pan Z."/>
            <person name="Liu X."/>
        </authorList>
    </citation>
    <scope>NUCLEOTIDE SEQUENCE [LARGE SCALE GENOMIC DNA]</scope>
    <source>
        <strain evidence="10">DSM 4</strain>
    </source>
</reference>
<protein>
    <recommendedName>
        <fullName evidence="6">RNA polymerase sigma factor</fullName>
    </recommendedName>
</protein>
<feature type="domain" description="RNA polymerase sigma-70 region 2" evidence="7">
    <location>
        <begin position="6"/>
        <end position="73"/>
    </location>
</feature>
<dbReference type="SUPFAM" id="SSF88659">
    <property type="entry name" value="Sigma3 and sigma4 domains of RNA polymerase sigma factors"/>
    <property type="match status" value="1"/>
</dbReference>
<dbReference type="Proteomes" id="UP000037109">
    <property type="component" value="Unassembled WGS sequence"/>
</dbReference>
<dbReference type="NCBIfam" id="TIGR02937">
    <property type="entry name" value="sigma70-ECF"/>
    <property type="match status" value="1"/>
</dbReference>